<feature type="compositionally biased region" description="Polar residues" evidence="26">
    <location>
        <begin position="137"/>
        <end position="154"/>
    </location>
</feature>
<dbReference type="EC" id="4.1.2.25" evidence="11"/>
<evidence type="ECO:0000256" key="25">
    <source>
        <dbReference type="SAM" id="Coils"/>
    </source>
</evidence>
<dbReference type="CDD" id="cd00483">
    <property type="entry name" value="HPPK"/>
    <property type="match status" value="1"/>
</dbReference>
<evidence type="ECO:0000256" key="24">
    <source>
        <dbReference type="ARBA" id="ARBA00068111"/>
    </source>
</evidence>
<dbReference type="EC" id="2.7.6.3" evidence="12"/>
<dbReference type="PROSITE" id="PS00793">
    <property type="entry name" value="DHPS_2"/>
    <property type="match status" value="1"/>
</dbReference>
<gene>
    <name evidence="28" type="ORF">L228DRAFT_236538</name>
</gene>
<dbReference type="InterPro" id="IPR000550">
    <property type="entry name" value="Hppk"/>
</dbReference>
<evidence type="ECO:0000256" key="10">
    <source>
        <dbReference type="ARBA" id="ARBA00012458"/>
    </source>
</evidence>
<evidence type="ECO:0000256" key="12">
    <source>
        <dbReference type="ARBA" id="ARBA00013253"/>
    </source>
</evidence>
<dbReference type="NCBIfam" id="TIGR01496">
    <property type="entry name" value="DHPS"/>
    <property type="match status" value="1"/>
</dbReference>
<comment type="similarity">
    <text evidence="9">In the C-terminal section; belongs to the DHPS family.</text>
</comment>
<dbReference type="InterPro" id="IPR011005">
    <property type="entry name" value="Dihydropteroate_synth-like_sf"/>
</dbReference>
<evidence type="ECO:0000259" key="27">
    <source>
        <dbReference type="PROSITE" id="PS50972"/>
    </source>
</evidence>
<evidence type="ECO:0000256" key="11">
    <source>
        <dbReference type="ARBA" id="ARBA00013043"/>
    </source>
</evidence>
<comment type="similarity">
    <text evidence="8">In the N-terminal section; belongs to the DHNA family.</text>
</comment>
<dbReference type="FunFam" id="3.20.20.20:FF:000006">
    <property type="entry name" value="Dihydropteroate synthase"/>
    <property type="match status" value="1"/>
</dbReference>
<dbReference type="EC" id="2.5.1.15" evidence="10"/>
<evidence type="ECO:0000256" key="16">
    <source>
        <dbReference type="ARBA" id="ARBA00022777"/>
    </source>
</evidence>
<dbReference type="InterPro" id="IPR045031">
    <property type="entry name" value="DHP_synth-like"/>
</dbReference>
<evidence type="ECO:0000256" key="20">
    <source>
        <dbReference type="ARBA" id="ARBA00023268"/>
    </source>
</evidence>
<dbReference type="SUPFAM" id="SSF51717">
    <property type="entry name" value="Dihydropteroate synthetase-like"/>
    <property type="match status" value="1"/>
</dbReference>
<name>A0A161TGV8_XYLHT</name>
<dbReference type="UniPathway" id="UPA00077">
    <property type="reaction ID" value="UER00155"/>
</dbReference>
<feature type="region of interest" description="Disordered" evidence="26">
    <location>
        <begin position="115"/>
        <end position="154"/>
    </location>
</feature>
<keyword evidence="15" id="KW-0547">Nucleotide-binding</keyword>
<evidence type="ECO:0000256" key="22">
    <source>
        <dbReference type="ARBA" id="ARBA00061548"/>
    </source>
</evidence>
<dbReference type="GO" id="GO:0016301">
    <property type="term" value="F:kinase activity"/>
    <property type="evidence" value="ECO:0007669"/>
    <property type="project" value="UniProtKB-KW"/>
</dbReference>
<dbReference type="GeneID" id="28895975"/>
<evidence type="ECO:0000313" key="29">
    <source>
        <dbReference type="Proteomes" id="UP000076632"/>
    </source>
</evidence>
<evidence type="ECO:0000256" key="5">
    <source>
        <dbReference type="ARBA" id="ARBA00004763"/>
    </source>
</evidence>
<keyword evidence="16" id="KW-0418">Kinase</keyword>
<dbReference type="NCBIfam" id="TIGR01498">
    <property type="entry name" value="folK"/>
    <property type="match status" value="1"/>
</dbReference>
<dbReference type="EMBL" id="KV407455">
    <property type="protein sequence ID" value="KZF25437.1"/>
    <property type="molecule type" value="Genomic_DNA"/>
</dbReference>
<dbReference type="AlphaFoldDB" id="A0A161TGV8"/>
<sequence length="768" mass="83513">MSSLSDDEALNGVAPLSKDTADMIHVKGTRLGKDSRQNAGDVDTVDVFLQTDFSLSSSADSPKEPVDYAKVSKYLREKVPRPGTLPLQFARKITEHALSLSQSIFEARTTLRLGPRPQAQFTSKRTYNETIPPRRSLSLQRRNDNSGVLNGSDLASTRIPEASLKSTTEGLKFTNPLGSPITEYPKEQQITMDVHLYAQIPCQELLDQPPARFASLKDKDLEALEADLHELTTQLPNALATAGKIASCSSVEALASHLADEGFRIGDEYNAGPLLHAVSIRLRRPNAAIDTKSAAIVVKRFREDHGQPDYKRIAELNRRGLHRAIIALGSNLGDRVGMIEKACEEMRRRGIKVVRTSGLWETEAMYVLDQARFVNGACEIETSLKPLDLLDLLQSIENDLGRIKTDYPPQANARPTIRAPASMRARPPIFHKYYTLLIHPNRLIPYEAQPPPAPPTSFQHHLRALQVGAEGLSTITPLSLALDPITALTPTRKTHIMAVLNLTPDSFSDGGLHNPANTEALASTIKQFIADGATILDLGGQSTRPGAEDVGEAEELSRVLPAIRLIRSLAEGQKICISVDTYRARVAEEAVKAGADLINDVSAGLLDPAMLSTVASAGATICLMHMRGTPATMTSLTDYPAGLIPTIADELTARVAAAEAAGIPRWRIILDPGIGFAKNKPRNLEILRRLAELRAHEPLHGLPWLIGTSRKGFIGQITGVNEPRERTWGTAAAVTAAVQGGADIIRVHDVSEMTKVVRMADAMFRVPS</sequence>
<dbReference type="PROSITE" id="PS00792">
    <property type="entry name" value="DHPS_1"/>
    <property type="match status" value="1"/>
</dbReference>
<evidence type="ECO:0000256" key="26">
    <source>
        <dbReference type="SAM" id="MobiDB-lite"/>
    </source>
</evidence>
<evidence type="ECO:0000256" key="23">
    <source>
        <dbReference type="ARBA" id="ARBA00067568"/>
    </source>
</evidence>
<dbReference type="SUPFAM" id="SSF55083">
    <property type="entry name" value="6-hydroxymethyl-7,8-dihydropterin pyrophosphokinase, HPPK"/>
    <property type="match status" value="1"/>
</dbReference>
<evidence type="ECO:0000256" key="9">
    <source>
        <dbReference type="ARBA" id="ARBA00009951"/>
    </source>
</evidence>
<evidence type="ECO:0000256" key="7">
    <source>
        <dbReference type="ARBA" id="ARBA00005051"/>
    </source>
</evidence>
<keyword evidence="19" id="KW-0289">Folate biosynthesis</keyword>
<dbReference type="GO" id="GO:0046656">
    <property type="term" value="P:folic acid biosynthetic process"/>
    <property type="evidence" value="ECO:0007669"/>
    <property type="project" value="UniProtKB-KW"/>
</dbReference>
<comment type="catalytic activity">
    <reaction evidence="3">
        <text>7,8-dihydroneopterin = 6-hydroxymethyl-7,8-dihydropterin + glycolaldehyde</text>
        <dbReference type="Rhea" id="RHEA:10540"/>
        <dbReference type="ChEBI" id="CHEBI:17001"/>
        <dbReference type="ChEBI" id="CHEBI:17071"/>
        <dbReference type="ChEBI" id="CHEBI:44841"/>
        <dbReference type="EC" id="4.1.2.25"/>
    </reaction>
</comment>
<dbReference type="InParanoid" id="A0A161TGV8"/>
<keyword evidence="20" id="KW-0511">Multifunctional enzyme</keyword>
<feature type="compositionally biased region" description="Polar residues" evidence="26">
    <location>
        <begin position="119"/>
        <end position="129"/>
    </location>
</feature>
<dbReference type="Gene3D" id="3.20.20.20">
    <property type="entry name" value="Dihydropteroate synthase-like"/>
    <property type="match status" value="1"/>
</dbReference>
<evidence type="ECO:0000256" key="19">
    <source>
        <dbReference type="ARBA" id="ARBA00022909"/>
    </source>
</evidence>
<keyword evidence="17" id="KW-0067">ATP-binding</keyword>
<evidence type="ECO:0000256" key="21">
    <source>
        <dbReference type="ARBA" id="ARBA00058009"/>
    </source>
</evidence>
<organism evidence="28 29">
    <name type="scientific">Xylona heveae (strain CBS 132557 / TC161)</name>
    <dbReference type="NCBI Taxonomy" id="1328760"/>
    <lineage>
        <taxon>Eukaryota</taxon>
        <taxon>Fungi</taxon>
        <taxon>Dikarya</taxon>
        <taxon>Ascomycota</taxon>
        <taxon>Pezizomycotina</taxon>
        <taxon>Xylonomycetes</taxon>
        <taxon>Xylonales</taxon>
        <taxon>Xylonaceae</taxon>
        <taxon>Xylona</taxon>
    </lineage>
</organism>
<dbReference type="InterPro" id="IPR000489">
    <property type="entry name" value="Pterin-binding_dom"/>
</dbReference>
<feature type="coiled-coil region" evidence="25">
    <location>
        <begin position="214"/>
        <end position="241"/>
    </location>
</feature>
<comment type="similarity">
    <text evidence="22">In the central section; belongs to the HPPK family.</text>
</comment>
<keyword evidence="13" id="KW-0808">Transferase</keyword>
<dbReference type="PANTHER" id="PTHR20941:SF1">
    <property type="entry name" value="FOLIC ACID SYNTHESIS PROTEIN FOL1"/>
    <property type="match status" value="1"/>
</dbReference>
<keyword evidence="14" id="KW-0479">Metal-binding</keyword>
<dbReference type="GO" id="GO:0046872">
    <property type="term" value="F:metal ion binding"/>
    <property type="evidence" value="ECO:0007669"/>
    <property type="project" value="UniProtKB-KW"/>
</dbReference>
<evidence type="ECO:0000256" key="6">
    <source>
        <dbReference type="ARBA" id="ARBA00005013"/>
    </source>
</evidence>
<dbReference type="Pfam" id="PF00809">
    <property type="entry name" value="Pterin_bind"/>
    <property type="match status" value="1"/>
</dbReference>
<dbReference type="Gene3D" id="3.30.70.560">
    <property type="entry name" value="7,8-Dihydro-6-hydroxymethylpterin-pyrophosphokinase HPPK"/>
    <property type="match status" value="1"/>
</dbReference>
<dbReference type="FunCoup" id="A0A161TGV8">
    <property type="interactions" value="242"/>
</dbReference>
<dbReference type="InterPro" id="IPR035907">
    <property type="entry name" value="Hppk_sf"/>
</dbReference>
<comment type="function">
    <text evidence="21">Catalyzes three sequential steps of tetrahydrofolate biosynthesis.</text>
</comment>
<dbReference type="STRING" id="1328760.A0A161TGV8"/>
<protein>
    <recommendedName>
        <fullName evidence="23">Folic acid synthesis protein FOL1</fullName>
        <ecNumber evidence="10">2.5.1.15</ecNumber>
        <ecNumber evidence="12">2.7.6.3</ecNumber>
        <ecNumber evidence="11">4.1.2.25</ecNumber>
    </recommendedName>
    <alternativeName>
        <fullName evidence="24">Folic acid synthesis protein fol1</fullName>
    </alternativeName>
</protein>
<evidence type="ECO:0000256" key="17">
    <source>
        <dbReference type="ARBA" id="ARBA00022840"/>
    </source>
</evidence>
<comment type="cofactor">
    <cofactor evidence="4">
        <name>Mg(2+)</name>
        <dbReference type="ChEBI" id="CHEBI:18420"/>
    </cofactor>
</comment>
<dbReference type="PROSITE" id="PS50972">
    <property type="entry name" value="PTERIN_BINDING"/>
    <property type="match status" value="1"/>
</dbReference>
<dbReference type="RefSeq" id="XP_018190992.1">
    <property type="nucleotide sequence ID" value="XM_018330838.1"/>
</dbReference>
<keyword evidence="18" id="KW-0460">Magnesium</keyword>
<evidence type="ECO:0000256" key="15">
    <source>
        <dbReference type="ARBA" id="ARBA00022741"/>
    </source>
</evidence>
<feature type="domain" description="Pterin-binding" evidence="27">
    <location>
        <begin position="494"/>
        <end position="758"/>
    </location>
</feature>
<evidence type="ECO:0000256" key="2">
    <source>
        <dbReference type="ARBA" id="ARBA00000198"/>
    </source>
</evidence>
<dbReference type="GO" id="GO:0046654">
    <property type="term" value="P:tetrahydrofolate biosynthetic process"/>
    <property type="evidence" value="ECO:0007669"/>
    <property type="project" value="UniProtKB-UniPathway"/>
</dbReference>
<comment type="pathway">
    <text evidence="5">Cofactor biosynthesis; tetrahydrofolate biosynthesis; 7,8-dihydrofolate from 2-amino-4-hydroxy-6-hydroxymethyl-7,8-dihydropteridine diphosphate and 4-aminobenzoate: step 1/2.</text>
</comment>
<reference evidence="28 29" key="1">
    <citation type="journal article" date="2016" name="Fungal Biol.">
        <title>The genome of Xylona heveae provides a window into fungal endophytism.</title>
        <authorList>
            <person name="Gazis R."/>
            <person name="Kuo A."/>
            <person name="Riley R."/>
            <person name="LaButti K."/>
            <person name="Lipzen A."/>
            <person name="Lin J."/>
            <person name="Amirebrahimi M."/>
            <person name="Hesse C.N."/>
            <person name="Spatafora J.W."/>
            <person name="Henrissat B."/>
            <person name="Hainaut M."/>
            <person name="Grigoriev I.V."/>
            <person name="Hibbett D.S."/>
        </authorList>
    </citation>
    <scope>NUCLEOTIDE SEQUENCE [LARGE SCALE GENOMIC DNA]</scope>
    <source>
        <strain evidence="28 29">TC161</strain>
    </source>
</reference>
<evidence type="ECO:0000256" key="4">
    <source>
        <dbReference type="ARBA" id="ARBA00001946"/>
    </source>
</evidence>
<evidence type="ECO:0000256" key="13">
    <source>
        <dbReference type="ARBA" id="ARBA00022679"/>
    </source>
</evidence>
<dbReference type="PANTHER" id="PTHR20941">
    <property type="entry name" value="FOLATE SYNTHESIS PROTEINS"/>
    <property type="match status" value="1"/>
</dbReference>
<dbReference type="Pfam" id="PF01288">
    <property type="entry name" value="HPPK"/>
    <property type="match status" value="1"/>
</dbReference>
<comment type="catalytic activity">
    <reaction evidence="1">
        <text>(7,8-dihydropterin-6-yl)methyl diphosphate + 4-aminobenzoate = 7,8-dihydropteroate + diphosphate</text>
        <dbReference type="Rhea" id="RHEA:19949"/>
        <dbReference type="ChEBI" id="CHEBI:17836"/>
        <dbReference type="ChEBI" id="CHEBI:17839"/>
        <dbReference type="ChEBI" id="CHEBI:33019"/>
        <dbReference type="ChEBI" id="CHEBI:72950"/>
        <dbReference type="EC" id="2.5.1.15"/>
    </reaction>
</comment>
<keyword evidence="29" id="KW-1185">Reference proteome</keyword>
<dbReference type="CDD" id="cd00739">
    <property type="entry name" value="DHPS"/>
    <property type="match status" value="1"/>
</dbReference>
<dbReference type="GO" id="GO:0005740">
    <property type="term" value="C:mitochondrial envelope"/>
    <property type="evidence" value="ECO:0007669"/>
    <property type="project" value="TreeGrafter"/>
</dbReference>
<dbReference type="GO" id="GO:0005524">
    <property type="term" value="F:ATP binding"/>
    <property type="evidence" value="ECO:0007669"/>
    <property type="project" value="UniProtKB-KW"/>
</dbReference>
<evidence type="ECO:0000256" key="3">
    <source>
        <dbReference type="ARBA" id="ARBA00001353"/>
    </source>
</evidence>
<dbReference type="GO" id="GO:0004150">
    <property type="term" value="F:dihydroneopterin aldolase activity"/>
    <property type="evidence" value="ECO:0007669"/>
    <property type="project" value="UniProtKB-EC"/>
</dbReference>
<dbReference type="GO" id="GO:0003848">
    <property type="term" value="F:2-amino-4-hydroxy-6-hydroxymethyldihydropteridine diphosphokinase activity"/>
    <property type="evidence" value="ECO:0007669"/>
    <property type="project" value="UniProtKB-EC"/>
</dbReference>
<dbReference type="GO" id="GO:0004156">
    <property type="term" value="F:dihydropteroate synthase activity"/>
    <property type="evidence" value="ECO:0007669"/>
    <property type="project" value="UniProtKB-EC"/>
</dbReference>
<dbReference type="OrthoDB" id="615426at2759"/>
<dbReference type="Proteomes" id="UP000076632">
    <property type="component" value="Unassembled WGS sequence"/>
</dbReference>
<evidence type="ECO:0000256" key="1">
    <source>
        <dbReference type="ARBA" id="ARBA00000012"/>
    </source>
</evidence>
<evidence type="ECO:0000256" key="8">
    <source>
        <dbReference type="ARBA" id="ARBA00009640"/>
    </source>
</evidence>
<keyword evidence="25" id="KW-0175">Coiled coil</keyword>
<comment type="pathway">
    <text evidence="6">Cofactor biosynthesis; tetrahydrofolate biosynthesis; 2-amino-4-hydroxy-6-hydroxymethyl-7,8-dihydropteridine diphosphate from 7,8-dihydroneopterin triphosphate: step 3/4.</text>
</comment>
<dbReference type="InterPro" id="IPR006390">
    <property type="entry name" value="DHP_synth_dom"/>
</dbReference>
<accession>A0A161TGV8</accession>
<evidence type="ECO:0000256" key="18">
    <source>
        <dbReference type="ARBA" id="ARBA00022842"/>
    </source>
</evidence>
<comment type="catalytic activity">
    <reaction evidence="2">
        <text>6-hydroxymethyl-7,8-dihydropterin + ATP = (7,8-dihydropterin-6-yl)methyl diphosphate + AMP + H(+)</text>
        <dbReference type="Rhea" id="RHEA:11412"/>
        <dbReference type="ChEBI" id="CHEBI:15378"/>
        <dbReference type="ChEBI" id="CHEBI:30616"/>
        <dbReference type="ChEBI" id="CHEBI:44841"/>
        <dbReference type="ChEBI" id="CHEBI:72950"/>
        <dbReference type="ChEBI" id="CHEBI:456215"/>
        <dbReference type="EC" id="2.7.6.3"/>
    </reaction>
</comment>
<proteinExistence type="inferred from homology"/>
<evidence type="ECO:0000313" key="28">
    <source>
        <dbReference type="EMBL" id="KZF25437.1"/>
    </source>
</evidence>
<comment type="pathway">
    <text evidence="7">Cofactor biosynthesis; tetrahydrofolate biosynthesis; 2-amino-4-hydroxy-6-hydroxymethyl-7,8-dihydropteridine diphosphate from 7,8-dihydroneopterin triphosphate: step 4/4.</text>
</comment>
<evidence type="ECO:0000256" key="14">
    <source>
        <dbReference type="ARBA" id="ARBA00022723"/>
    </source>
</evidence>